<evidence type="ECO:0000313" key="4">
    <source>
        <dbReference type="EMBL" id="AUB42581.1"/>
    </source>
</evidence>
<organism evidence="4 5">
    <name type="scientific">Nostoc flagelliforme CCNUN1</name>
    <dbReference type="NCBI Taxonomy" id="2038116"/>
    <lineage>
        <taxon>Bacteria</taxon>
        <taxon>Bacillati</taxon>
        <taxon>Cyanobacteriota</taxon>
        <taxon>Cyanophyceae</taxon>
        <taxon>Nostocales</taxon>
        <taxon>Nostocaceae</taxon>
        <taxon>Nostoc</taxon>
    </lineage>
</organism>
<dbReference type="Pfam" id="PF00395">
    <property type="entry name" value="SLH"/>
    <property type="match status" value="2"/>
</dbReference>
<dbReference type="Gene3D" id="3.20.20.80">
    <property type="entry name" value="Glycosidases"/>
    <property type="match status" value="1"/>
</dbReference>
<dbReference type="InterPro" id="IPR001119">
    <property type="entry name" value="SLH_dom"/>
</dbReference>
<name>A0A2K8T4J3_9NOSO</name>
<dbReference type="RefSeq" id="WP_100902552.1">
    <property type="nucleotide sequence ID" value="NZ_CAWNNC010000001.1"/>
</dbReference>
<dbReference type="AlphaFoldDB" id="A0A2K8T4J3"/>
<evidence type="ECO:0000259" key="3">
    <source>
        <dbReference type="PROSITE" id="PS51272"/>
    </source>
</evidence>
<accession>A0A2K8T4J3</accession>
<feature type="domain" description="SLH" evidence="3">
    <location>
        <begin position="3"/>
        <end position="66"/>
    </location>
</feature>
<feature type="domain" description="SLH" evidence="3">
    <location>
        <begin position="67"/>
        <end position="127"/>
    </location>
</feature>
<keyword evidence="4" id="KW-0449">Lipoprotein</keyword>
<dbReference type="OrthoDB" id="9759810at2"/>
<dbReference type="PANTHER" id="PTHR43405:SF1">
    <property type="entry name" value="GLYCOSYL HYDROLASE DIGH"/>
    <property type="match status" value="1"/>
</dbReference>
<proteinExistence type="predicted"/>
<reference evidence="4 5" key="1">
    <citation type="submission" date="2017-11" db="EMBL/GenBank/DDBJ databases">
        <title>Complete genome of a free-living desiccation-tolerant cyanobacterium and its photosynthetic adaptation to extreme terrestrial habitat.</title>
        <authorList>
            <person name="Shang J."/>
        </authorList>
    </citation>
    <scope>NUCLEOTIDE SEQUENCE [LARGE SCALE GENOMIC DNA]</scope>
    <source>
        <strain evidence="4 5">CCNUN1</strain>
    </source>
</reference>
<evidence type="ECO:0000256" key="1">
    <source>
        <dbReference type="ARBA" id="ARBA00022729"/>
    </source>
</evidence>
<dbReference type="Proteomes" id="UP000232003">
    <property type="component" value="Chromosome"/>
</dbReference>
<dbReference type="PANTHER" id="PTHR43405">
    <property type="entry name" value="GLYCOSYL HYDROLASE DIGH"/>
    <property type="match status" value="1"/>
</dbReference>
<dbReference type="EMBL" id="CP024785">
    <property type="protein sequence ID" value="AUB42581.1"/>
    <property type="molecule type" value="Genomic_DNA"/>
</dbReference>
<evidence type="ECO:0000256" key="2">
    <source>
        <dbReference type="SAM" id="MobiDB-lite"/>
    </source>
</evidence>
<sequence>MVSIATPFSDIQNHWARLFITALAQRRIVNGLPNGTYRPDNSVTRAEFAAIIANAFPTVSKKRQYVPFVDVPTNYWAAAAIQAAYEKAFLSGFPDKTFRSANRITRVEVLVSLVGGLEIASKVKPDLLSQLPQIYQDSVQIPGYGRNQVAIATSAGLVASFPNIKLLNPNLAATRADVAVIIYQALVYLGQAEKIASSYLVQPPTPTPTPTPIPTPTPTPIPTPTPAPVGSVRVSHSREFRGAWVACVWNSNWPSKAGLSVAQQKAELSEIISKLQALNFNALIFQVRPEGDALYESQLEPWSAWITGTQGKAPEPFYDPLAFAIAECHKRNIELHAWFNPYRASTSTDPAKTVRPHIAATNPESVYLWKTQRWMDPGLKIVQDRAYNVILDVVKRYDVDGIHLDDYFYPYPIEGQPFPDDKTYAAYKAAGGTLSLGDWRRDNVNRMVQRLWLGIKATKPDVKFGISPFGIYRPGQPTGITGLDAYNVLYADAKKWLAEGWIDYIAPQLYWRTDQPQQSYSALLKWWTQVNTKQRHVYAGNNLTEPSNKSRESDEIEKQVKISRSQAGQLSLGNIFFNVGVLTENSQGIADKFQSLLYNKPALPPTLSWEDTTPPPPPIELQVNNRKLSWQPGDNQPVRSWTLYRQTGDTWTIQRILSAGTTFATVQQAGTYAVCAVDRLANESVGTVITVS</sequence>
<dbReference type="Pfam" id="PF02638">
    <property type="entry name" value="GHL10"/>
    <property type="match status" value="1"/>
</dbReference>
<dbReference type="SUPFAM" id="SSF51445">
    <property type="entry name" value="(Trans)glycosidases"/>
    <property type="match status" value="1"/>
</dbReference>
<dbReference type="InterPro" id="IPR017853">
    <property type="entry name" value="GH"/>
</dbReference>
<feature type="compositionally biased region" description="Pro residues" evidence="2">
    <location>
        <begin position="203"/>
        <end position="227"/>
    </location>
</feature>
<feature type="region of interest" description="Disordered" evidence="2">
    <location>
        <begin position="203"/>
        <end position="230"/>
    </location>
</feature>
<feature type="domain" description="SLH" evidence="3">
    <location>
        <begin position="132"/>
        <end position="196"/>
    </location>
</feature>
<dbReference type="InterPro" id="IPR052177">
    <property type="entry name" value="Divisome_Glycosyl_Hydrolase"/>
</dbReference>
<gene>
    <name evidence="4" type="ORF">COO91_08723</name>
</gene>
<dbReference type="InterPro" id="IPR003790">
    <property type="entry name" value="GHL10"/>
</dbReference>
<keyword evidence="5" id="KW-1185">Reference proteome</keyword>
<dbReference type="KEGG" id="nfl:COO91_08723"/>
<protein>
    <submittedName>
        <fullName evidence="4">Putative lipoprotein YddW, UPF0748 family</fullName>
    </submittedName>
</protein>
<keyword evidence="1" id="KW-0732">Signal</keyword>
<evidence type="ECO:0000313" key="5">
    <source>
        <dbReference type="Proteomes" id="UP000232003"/>
    </source>
</evidence>
<dbReference type="PROSITE" id="PS51272">
    <property type="entry name" value="SLH"/>
    <property type="match status" value="3"/>
</dbReference>